<keyword evidence="3" id="KW-0735">Signal-anchor</keyword>
<dbReference type="InterPro" id="IPR000866">
    <property type="entry name" value="AhpC/TSA"/>
</dbReference>
<keyword evidence="2" id="KW-0201">Cytochrome c-type biogenesis</keyword>
<keyword evidence="4" id="KW-1015">Disulfide bond</keyword>
<evidence type="ECO:0000259" key="8">
    <source>
        <dbReference type="PROSITE" id="PS51352"/>
    </source>
</evidence>
<organism evidence="9 10">
    <name type="scientific">Candidatus Neomicrothrix subdominans</name>
    <dbReference type="NCBI Taxonomy" id="2954438"/>
    <lineage>
        <taxon>Bacteria</taxon>
        <taxon>Bacillati</taxon>
        <taxon>Actinomycetota</taxon>
        <taxon>Acidimicrobiia</taxon>
        <taxon>Acidimicrobiales</taxon>
        <taxon>Microthrixaceae</taxon>
        <taxon>Candidatus Neomicrothrix</taxon>
    </lineage>
</organism>
<dbReference type="PROSITE" id="PS51352">
    <property type="entry name" value="THIOREDOXIN_2"/>
    <property type="match status" value="1"/>
</dbReference>
<dbReference type="PROSITE" id="PS00194">
    <property type="entry name" value="THIOREDOXIN_1"/>
    <property type="match status" value="1"/>
</dbReference>
<keyword evidence="7" id="KW-1133">Transmembrane helix</keyword>
<dbReference type="GO" id="GO:0030313">
    <property type="term" value="C:cell envelope"/>
    <property type="evidence" value="ECO:0007669"/>
    <property type="project" value="UniProtKB-SubCell"/>
</dbReference>
<proteinExistence type="predicted"/>
<gene>
    <name evidence="9" type="ORF">IPN02_00545</name>
</gene>
<dbReference type="AlphaFoldDB" id="A0A936NA89"/>
<feature type="transmembrane region" description="Helical" evidence="7">
    <location>
        <begin position="69"/>
        <end position="90"/>
    </location>
</feature>
<dbReference type="InterPro" id="IPR050553">
    <property type="entry name" value="Thioredoxin_ResA/DsbE_sf"/>
</dbReference>
<dbReference type="EMBL" id="JADJZA010000001">
    <property type="protein sequence ID" value="MBK9295372.1"/>
    <property type="molecule type" value="Genomic_DNA"/>
</dbReference>
<accession>A0A936NA89</accession>
<dbReference type="Gene3D" id="3.40.30.10">
    <property type="entry name" value="Glutaredoxin"/>
    <property type="match status" value="1"/>
</dbReference>
<dbReference type="InterPro" id="IPR013766">
    <property type="entry name" value="Thioredoxin_domain"/>
</dbReference>
<dbReference type="Proteomes" id="UP000727993">
    <property type="component" value="Unassembled WGS sequence"/>
</dbReference>
<dbReference type="GO" id="GO:0016491">
    <property type="term" value="F:oxidoreductase activity"/>
    <property type="evidence" value="ECO:0007669"/>
    <property type="project" value="InterPro"/>
</dbReference>
<keyword evidence="7" id="KW-0812">Transmembrane</keyword>
<sequence>MSGATPTPEPRPSGGDDVSENAVPEGTGPSEDAPGDAEPEDDGATPTEEPKPPGRPASRGRWGLSRRDLVLISAISLVVAVIAAAVIVTLTDGKTDDDILSVEEFLEPQDPGATSGSAEVGEPVPNLDLRMFDGTTTTLDELIDRPTVINVWASTCAPCLREMPDFERVHDDLGDRVGMLGIDSGETEAQGAPFAERVGATYPLAEDPDQAHSIALGLVALPMTLFVEADGTVAGQQLGAMDEAELRSNIERYLGVAS</sequence>
<evidence type="ECO:0000256" key="6">
    <source>
        <dbReference type="SAM" id="MobiDB-lite"/>
    </source>
</evidence>
<name>A0A936NA89_9ACTN</name>
<dbReference type="Pfam" id="PF00578">
    <property type="entry name" value="AhpC-TSA"/>
    <property type="match status" value="1"/>
</dbReference>
<evidence type="ECO:0000313" key="9">
    <source>
        <dbReference type="EMBL" id="MBK9295372.1"/>
    </source>
</evidence>
<dbReference type="GO" id="GO:0017004">
    <property type="term" value="P:cytochrome complex assembly"/>
    <property type="evidence" value="ECO:0007669"/>
    <property type="project" value="UniProtKB-KW"/>
</dbReference>
<evidence type="ECO:0000256" key="3">
    <source>
        <dbReference type="ARBA" id="ARBA00022968"/>
    </source>
</evidence>
<evidence type="ECO:0000313" key="10">
    <source>
        <dbReference type="Proteomes" id="UP000727993"/>
    </source>
</evidence>
<dbReference type="PANTHER" id="PTHR42852">
    <property type="entry name" value="THIOL:DISULFIDE INTERCHANGE PROTEIN DSBE"/>
    <property type="match status" value="1"/>
</dbReference>
<dbReference type="InterPro" id="IPR017937">
    <property type="entry name" value="Thioredoxin_CS"/>
</dbReference>
<dbReference type="CDD" id="cd02966">
    <property type="entry name" value="TlpA_like_family"/>
    <property type="match status" value="1"/>
</dbReference>
<protein>
    <submittedName>
        <fullName evidence="9">TlpA family protein disulfide reductase</fullName>
    </submittedName>
</protein>
<feature type="domain" description="Thioredoxin" evidence="8">
    <location>
        <begin position="118"/>
        <end position="255"/>
    </location>
</feature>
<evidence type="ECO:0000256" key="2">
    <source>
        <dbReference type="ARBA" id="ARBA00022748"/>
    </source>
</evidence>
<comment type="subcellular location">
    <subcellularLocation>
        <location evidence="1">Cell envelope</location>
    </subcellularLocation>
</comment>
<dbReference type="PANTHER" id="PTHR42852:SF6">
    <property type="entry name" value="THIOL:DISULFIDE INTERCHANGE PROTEIN DSBE"/>
    <property type="match status" value="1"/>
</dbReference>
<keyword evidence="5" id="KW-0676">Redox-active center</keyword>
<feature type="region of interest" description="Disordered" evidence="6">
    <location>
        <begin position="1"/>
        <end position="61"/>
    </location>
</feature>
<dbReference type="InterPro" id="IPR036249">
    <property type="entry name" value="Thioredoxin-like_sf"/>
</dbReference>
<dbReference type="SUPFAM" id="SSF52833">
    <property type="entry name" value="Thioredoxin-like"/>
    <property type="match status" value="1"/>
</dbReference>
<comment type="caution">
    <text evidence="9">The sequence shown here is derived from an EMBL/GenBank/DDBJ whole genome shotgun (WGS) entry which is preliminary data.</text>
</comment>
<feature type="compositionally biased region" description="Acidic residues" evidence="6">
    <location>
        <begin position="33"/>
        <end position="43"/>
    </location>
</feature>
<dbReference type="GO" id="GO:0016209">
    <property type="term" value="F:antioxidant activity"/>
    <property type="evidence" value="ECO:0007669"/>
    <property type="project" value="InterPro"/>
</dbReference>
<reference evidence="9 10" key="1">
    <citation type="submission" date="2020-10" db="EMBL/GenBank/DDBJ databases">
        <title>Connecting structure to function with the recovery of over 1000 high-quality activated sludge metagenome-assembled genomes encoding full-length rRNA genes using long-read sequencing.</title>
        <authorList>
            <person name="Singleton C.M."/>
            <person name="Petriglieri F."/>
            <person name="Kristensen J.M."/>
            <person name="Kirkegaard R.H."/>
            <person name="Michaelsen T.Y."/>
            <person name="Andersen M.H."/>
            <person name="Karst S.M."/>
            <person name="Dueholm M.S."/>
            <person name="Nielsen P.H."/>
            <person name="Albertsen M."/>
        </authorList>
    </citation>
    <scope>NUCLEOTIDE SEQUENCE [LARGE SCALE GENOMIC DNA]</scope>
    <source>
        <strain evidence="9">Lyne_18-Q3-R50-59_MAXAC.006</strain>
    </source>
</reference>
<evidence type="ECO:0000256" key="1">
    <source>
        <dbReference type="ARBA" id="ARBA00004196"/>
    </source>
</evidence>
<evidence type="ECO:0000256" key="7">
    <source>
        <dbReference type="SAM" id="Phobius"/>
    </source>
</evidence>
<evidence type="ECO:0000256" key="4">
    <source>
        <dbReference type="ARBA" id="ARBA00023157"/>
    </source>
</evidence>
<keyword evidence="7" id="KW-0472">Membrane</keyword>
<evidence type="ECO:0000256" key="5">
    <source>
        <dbReference type="ARBA" id="ARBA00023284"/>
    </source>
</evidence>